<keyword evidence="3" id="KW-1185">Reference proteome</keyword>
<comment type="caution">
    <text evidence="2">The sequence shown here is derived from an EMBL/GenBank/DDBJ whole genome shotgun (WGS) entry which is preliminary data.</text>
</comment>
<sequence length="297" mass="33187">MAHYLAARLAPQLNTTMLFIDHDQLNGGPSQIKRITNMSTSDNQTNAPVANPNRPNEPGEPTPFGTLFTFPAELRVTVWEMVVYSEQGGIVDFHQPCRHPCNLPVLSQAIQNESRDTIRAARGTGCRHVDFRIVLPDFEEMDEDTHEGRLIQAIEERDGLAAQGRGHDITRADTIVFETGHFDEDDAPDTVTIYLERGGAYYDFDVQGGSQPRVNHISTHLHEIMPSVKRALELNTPIPGSASADEEDDGQDPAARARQIKAEAMTYLAEQLRIAIDDEIEEWEVAEPRLMGPSRRH</sequence>
<accession>A0ABR0E3T4</accession>
<name>A0ABR0E3T4_ZASCE</name>
<evidence type="ECO:0000313" key="3">
    <source>
        <dbReference type="Proteomes" id="UP001305779"/>
    </source>
</evidence>
<protein>
    <submittedName>
        <fullName evidence="2">Uncharacterized protein</fullName>
    </submittedName>
</protein>
<gene>
    <name evidence="2" type="ORF">PRZ48_012064</name>
</gene>
<feature type="region of interest" description="Disordered" evidence="1">
    <location>
        <begin position="40"/>
        <end position="61"/>
    </location>
</feature>
<organism evidence="2 3">
    <name type="scientific">Zasmidium cellare</name>
    <name type="common">Wine cellar mold</name>
    <name type="synonym">Racodium cellare</name>
    <dbReference type="NCBI Taxonomy" id="395010"/>
    <lineage>
        <taxon>Eukaryota</taxon>
        <taxon>Fungi</taxon>
        <taxon>Dikarya</taxon>
        <taxon>Ascomycota</taxon>
        <taxon>Pezizomycotina</taxon>
        <taxon>Dothideomycetes</taxon>
        <taxon>Dothideomycetidae</taxon>
        <taxon>Mycosphaerellales</taxon>
        <taxon>Mycosphaerellaceae</taxon>
        <taxon>Zasmidium</taxon>
    </lineage>
</organism>
<evidence type="ECO:0000313" key="2">
    <source>
        <dbReference type="EMBL" id="KAK4496085.1"/>
    </source>
</evidence>
<reference evidence="2 3" key="1">
    <citation type="journal article" date="2023" name="G3 (Bethesda)">
        <title>A chromosome-level genome assembly of Zasmidium syzygii isolated from banana leaves.</title>
        <authorList>
            <person name="van Westerhoven A.C."/>
            <person name="Mehrabi R."/>
            <person name="Talebi R."/>
            <person name="Steentjes M.B.F."/>
            <person name="Corcolon B."/>
            <person name="Chong P.A."/>
            <person name="Kema G.H.J."/>
            <person name="Seidl M.F."/>
        </authorList>
    </citation>
    <scope>NUCLEOTIDE SEQUENCE [LARGE SCALE GENOMIC DNA]</scope>
    <source>
        <strain evidence="2 3">P124</strain>
    </source>
</reference>
<evidence type="ECO:0000256" key="1">
    <source>
        <dbReference type="SAM" id="MobiDB-lite"/>
    </source>
</evidence>
<proteinExistence type="predicted"/>
<dbReference type="Proteomes" id="UP001305779">
    <property type="component" value="Unassembled WGS sequence"/>
</dbReference>
<dbReference type="EMBL" id="JAXOVC010000010">
    <property type="protein sequence ID" value="KAK4496085.1"/>
    <property type="molecule type" value="Genomic_DNA"/>
</dbReference>